<feature type="compositionally biased region" description="Low complexity" evidence="1">
    <location>
        <begin position="1022"/>
        <end position="1034"/>
    </location>
</feature>
<feature type="compositionally biased region" description="Polar residues" evidence="1">
    <location>
        <begin position="800"/>
        <end position="821"/>
    </location>
</feature>
<proteinExistence type="predicted"/>
<feature type="compositionally biased region" description="Polar residues" evidence="1">
    <location>
        <begin position="620"/>
        <end position="655"/>
    </location>
</feature>
<evidence type="ECO:0000313" key="2">
    <source>
        <dbReference type="EMBL" id="VEN62599.1"/>
    </source>
</evidence>
<feature type="compositionally biased region" description="Basic and acidic residues" evidence="1">
    <location>
        <begin position="1236"/>
        <end position="1248"/>
    </location>
</feature>
<feature type="compositionally biased region" description="Basic and acidic residues" evidence="1">
    <location>
        <begin position="1450"/>
        <end position="1460"/>
    </location>
</feature>
<gene>
    <name evidence="2" type="ORF">CALMAC_LOCUS19685</name>
</gene>
<feature type="region of interest" description="Disordered" evidence="1">
    <location>
        <begin position="875"/>
        <end position="1270"/>
    </location>
</feature>
<feature type="compositionally biased region" description="Polar residues" evidence="1">
    <location>
        <begin position="829"/>
        <end position="839"/>
    </location>
</feature>
<feature type="compositionally biased region" description="Polar residues" evidence="1">
    <location>
        <begin position="740"/>
        <end position="762"/>
    </location>
</feature>
<feature type="compositionally biased region" description="Low complexity" evidence="1">
    <location>
        <begin position="722"/>
        <end position="732"/>
    </location>
</feature>
<feature type="compositionally biased region" description="Polar residues" evidence="1">
    <location>
        <begin position="1131"/>
        <end position="1143"/>
    </location>
</feature>
<feature type="compositionally biased region" description="Basic residues" evidence="1">
    <location>
        <begin position="1467"/>
        <end position="1476"/>
    </location>
</feature>
<feature type="compositionally biased region" description="Polar residues" evidence="1">
    <location>
        <begin position="585"/>
        <end position="611"/>
    </location>
</feature>
<protein>
    <recommendedName>
        <fullName evidence="4">Telomere-associated protein Rif1 N-terminal domain-containing protein</fullName>
    </recommendedName>
</protein>
<dbReference type="EMBL" id="CAACVG010014008">
    <property type="protein sequence ID" value="VEN62599.1"/>
    <property type="molecule type" value="Genomic_DNA"/>
</dbReference>
<sequence length="1629" mass="181751">MFVGYCFYLAAVTDNSDCFDYISQILESIVQKSNDDAYFQKILMLIPSAFVTESKISIKLMEKLMKPMWKVLFNAENIPPSISETFKHCITKVFANTTTVEEKIKIVKDVMREIVTVQITDKNVQTVNKIWFCLAKEITDEFGVEKLEQFDDFNNFFLWPAYFIHNLEETDKKQTVLLWMKLYRKLAQESDDKKIEIFKDLEKIFKNNPLLATNITSLVNIMSQFDSKRSNDFVCRLLGLVSQVLELPNLKNDDEHKLTNLMLQYLDPTLECYSEQSEHHDVISKMCNCIKHTLCLHQSYKVLEPLGNFLRTSPQNVRIQFSKHLNELLADLYKKQSDAKSYAAKELQKVMVIFEEGDEKGRKVFVVPSGRSARIANLAKKSPKSPKKASPVSLKLFGKDLDTLSPLKVKGSQLNNTTPTRKKKAANVIPSRIRTPSSLDDESASKFVAIDSEVKFQPSKLSEHQKEVLKRRRDDIPALYQDLSQSQSQDFCSKSNSNEVSQDQQEVKERRLSRDVAEVIEELNEFVQVRTSFEEEEKDGEEVKQAQNSQDLFGESEAVMQVQKPTEDQPKPMLSESLFSEEITQESAGKSSEIITPNQDDTGNKTTSDMTSLKVEETLSKPSEMSSLEVAETTSKSSGMTSKNLEQTSNKTSENTSPKIEVSSSKSSSTTSKIDEETSNKTSENTSQKIEVSSSKSSSTTSKIDEETSNKTSGNTLQKIEVSSSKSSGVTSKNDEEISNKTSENTSPNIEVSSDKSSGMTSKNDEETSNKTSENTSLNVEVSSSKTSDMMSKNDEETSNKTSENTSLNVEVSSSKTSGITSLEVGKTANETSEMTSVNEDGDEVKLKEETKEEKKKRKIAAELAKLQMNIVGADEYFASSRRRRAKPKDKDKEEELGKKPGRKSLGAQLDEKTAGNARRKTMESSSSENDTPKRISRKPDQNVTAVKKPKIPPKQTANADVQVVTDSNENVPTPKKDLEQASGSEVEDVSASVACEPKTPKYSKKGSNQNVSASKKDLEPASVSEVEDVSASVRCEPKTPKKGSTENVSAPKKDLEQAEIEDVSVRCEPKSPKPPKKRSNENVSAPTKDLEQAIVSEVDDVIASVRSEPRSPKSSKKRSKNLNVEATVDVSKQQTVPSITDQKNTKTPRKRSKVRDSEVSEVPEQPTTVPLEQKVGKSPKKEGKAKSPLSKVAEQKSSKSPRKGSRRQHSEPSNTPEPQKVEEKETLLSGQKANDSVRKMTHKRDLSRQLVNIGPQNEPATSIVQKDLKRSPKKIVISNISEQGIVATNSGQDAVDSPKKRVRRIVSEHSYVVKNIEAENIISAFTDSAKEKTQQSTPGIEAKSVASTSPGCGPEGIVNLQEGQESTVVGNLPESENQILEEQSSKEHITPEEEHKQVISDSIGPDFETKIKRKKKHSGGHVTAESEQVIGFDHGEIKVSKKKHKKKHSDHDSSEDGGEHLSGLKSPKKKSKKKHSETPEKIEAVKAAELRFKKRLSDLESEIDHCRQFISQTEAKEDNLVIVDNNEMVSPSSENEDNRAIKIRLKRREDSGKKRRSKKDKYEVAQTQEEVGETRKRKLSTEEDCEDVIESSQESYADISSLTNASTRRKLVMTVDTIDEETMVQKGK</sequence>
<feature type="compositionally biased region" description="Polar residues" evidence="1">
    <location>
        <begin position="956"/>
        <end position="972"/>
    </location>
</feature>
<evidence type="ECO:0000313" key="3">
    <source>
        <dbReference type="Proteomes" id="UP000410492"/>
    </source>
</evidence>
<feature type="compositionally biased region" description="Basic and acidic residues" evidence="1">
    <location>
        <begin position="889"/>
        <end position="899"/>
    </location>
</feature>
<evidence type="ECO:0008006" key="4">
    <source>
        <dbReference type="Google" id="ProtNLM"/>
    </source>
</evidence>
<feature type="region of interest" description="Disordered" evidence="1">
    <location>
        <begin position="1546"/>
        <end position="1597"/>
    </location>
</feature>
<dbReference type="SUPFAM" id="SSF48371">
    <property type="entry name" value="ARM repeat"/>
    <property type="match status" value="1"/>
</dbReference>
<dbReference type="Proteomes" id="UP000410492">
    <property type="component" value="Unassembled WGS sequence"/>
</dbReference>
<dbReference type="InterPro" id="IPR016024">
    <property type="entry name" value="ARM-type_fold"/>
</dbReference>
<feature type="compositionally biased region" description="Polar residues" evidence="1">
    <location>
        <begin position="490"/>
        <end position="504"/>
    </location>
</feature>
<feature type="compositionally biased region" description="Basic and acidic residues" evidence="1">
    <location>
        <begin position="844"/>
        <end position="854"/>
    </location>
</feature>
<feature type="region of interest" description="Disordered" evidence="1">
    <location>
        <begin position="1333"/>
        <end position="1359"/>
    </location>
</feature>
<dbReference type="OrthoDB" id="5399929at2759"/>
<feature type="compositionally biased region" description="Basic and acidic residues" evidence="1">
    <location>
        <begin position="931"/>
        <end position="941"/>
    </location>
</feature>
<feature type="region of interest" description="Disordered" evidence="1">
    <location>
        <begin position="532"/>
        <end position="857"/>
    </location>
</feature>
<feature type="region of interest" description="Disordered" evidence="1">
    <location>
        <begin position="484"/>
        <end position="509"/>
    </location>
</feature>
<reference evidence="2 3" key="1">
    <citation type="submission" date="2019-01" db="EMBL/GenBank/DDBJ databases">
        <authorList>
            <person name="Sayadi A."/>
        </authorList>
    </citation>
    <scope>NUCLEOTIDE SEQUENCE [LARGE SCALE GENOMIC DNA]</scope>
</reference>
<accession>A0A653DQV3</accession>
<evidence type="ECO:0000256" key="1">
    <source>
        <dbReference type="SAM" id="MobiDB-lite"/>
    </source>
</evidence>
<keyword evidence="3" id="KW-1185">Reference proteome</keyword>
<feature type="compositionally biased region" description="Polar residues" evidence="1">
    <location>
        <begin position="1255"/>
        <end position="1265"/>
    </location>
</feature>
<organism evidence="2 3">
    <name type="scientific">Callosobruchus maculatus</name>
    <name type="common">Southern cowpea weevil</name>
    <name type="synonym">Pulse bruchid</name>
    <dbReference type="NCBI Taxonomy" id="64391"/>
    <lineage>
        <taxon>Eukaryota</taxon>
        <taxon>Metazoa</taxon>
        <taxon>Ecdysozoa</taxon>
        <taxon>Arthropoda</taxon>
        <taxon>Hexapoda</taxon>
        <taxon>Insecta</taxon>
        <taxon>Pterygota</taxon>
        <taxon>Neoptera</taxon>
        <taxon>Endopterygota</taxon>
        <taxon>Coleoptera</taxon>
        <taxon>Polyphaga</taxon>
        <taxon>Cucujiformia</taxon>
        <taxon>Chrysomeloidea</taxon>
        <taxon>Chrysomelidae</taxon>
        <taxon>Bruchinae</taxon>
        <taxon>Bruchini</taxon>
        <taxon>Callosobruchus</taxon>
    </lineage>
</organism>
<feature type="compositionally biased region" description="Polar residues" evidence="1">
    <location>
        <begin position="770"/>
        <end position="791"/>
    </location>
</feature>
<feature type="compositionally biased region" description="Low complexity" evidence="1">
    <location>
        <begin position="656"/>
        <end position="672"/>
    </location>
</feature>
<feature type="compositionally biased region" description="Basic and acidic residues" evidence="1">
    <location>
        <begin position="1477"/>
        <end position="1487"/>
    </location>
</feature>
<feature type="region of interest" description="Disordered" evidence="1">
    <location>
        <begin position="1377"/>
        <end position="1487"/>
    </location>
</feature>
<feature type="compositionally biased region" description="Basic and acidic residues" evidence="1">
    <location>
        <begin position="1384"/>
        <end position="1399"/>
    </location>
</feature>
<feature type="compositionally biased region" description="Low complexity" evidence="1">
    <location>
        <begin position="686"/>
        <end position="702"/>
    </location>
</feature>
<name>A0A653DQV3_CALMS</name>